<dbReference type="Proteomes" id="UP000290875">
    <property type="component" value="Unassembled WGS sequence"/>
</dbReference>
<dbReference type="RefSeq" id="WP_061066846.1">
    <property type="nucleotide sequence ID" value="NZ_QJSL01000010.1"/>
</dbReference>
<name>A0A4Q2E627_ENTCL</name>
<evidence type="ECO:0000313" key="2">
    <source>
        <dbReference type="Proteomes" id="UP000290875"/>
    </source>
</evidence>
<dbReference type="AlphaFoldDB" id="A0A4Q2E627"/>
<organism evidence="1 2">
    <name type="scientific">Enterobacter cloacae</name>
    <dbReference type="NCBI Taxonomy" id="550"/>
    <lineage>
        <taxon>Bacteria</taxon>
        <taxon>Pseudomonadati</taxon>
        <taxon>Pseudomonadota</taxon>
        <taxon>Gammaproteobacteria</taxon>
        <taxon>Enterobacterales</taxon>
        <taxon>Enterobacteriaceae</taxon>
        <taxon>Enterobacter</taxon>
        <taxon>Enterobacter cloacae complex</taxon>
    </lineage>
</organism>
<reference evidence="1 2" key="1">
    <citation type="submission" date="2018-06" db="EMBL/GenBank/DDBJ databases">
        <title>Carbapenemase-producing Enterobacteriaceae present in wastewater treatment plant effluent and nearby surface waters in the US.</title>
        <authorList>
            <person name="Mathys D.A."/>
            <person name="Mollenkopf D.F."/>
            <person name="Feicht S.M."/>
            <person name="Adams R.J."/>
            <person name="Albers A.L."/>
            <person name="Grooters S.V."/>
            <person name="Stuever D.M."/>
            <person name="Daniels J.B."/>
            <person name="Wittum T.E."/>
        </authorList>
    </citation>
    <scope>NUCLEOTIDE SEQUENCE [LARGE SCALE GENOMIC DNA]</scope>
    <source>
        <strain evidence="1 2">GEO_4_Eff_A</strain>
    </source>
</reference>
<evidence type="ECO:0000313" key="1">
    <source>
        <dbReference type="EMBL" id="RXW28740.1"/>
    </source>
</evidence>
<evidence type="ECO:0008006" key="3">
    <source>
        <dbReference type="Google" id="ProtNLM"/>
    </source>
</evidence>
<sequence>MERTMNYRAEATPEGVNIMTRNDAGISEHVELISYECAVARLVVGEYDNNLDKGFAIHLAVAEGGNVGWFDYTAQHNLEMWRWLIAAAFIAEMKHENGTTIVTDLDGTTSWAALYSNGDTTIPLYPSAERLAMANNIEGAMLERYGIEQGTENIIIFYHSMLDVELGELTPFGREVLAELHDHFINDLEVNGWPETPVTH</sequence>
<comment type="caution">
    <text evidence="1">The sequence shown here is derived from an EMBL/GenBank/DDBJ whole genome shotgun (WGS) entry which is preliminary data.</text>
</comment>
<protein>
    <recommendedName>
        <fullName evidence="3">Prophage protein</fullName>
    </recommendedName>
</protein>
<accession>A0A4Q2E627</accession>
<dbReference type="EMBL" id="QJSL01000010">
    <property type="protein sequence ID" value="RXW28740.1"/>
    <property type="molecule type" value="Genomic_DNA"/>
</dbReference>
<proteinExistence type="predicted"/>
<gene>
    <name evidence="1" type="ORF">DM877_11955</name>
</gene>